<feature type="compositionally biased region" description="Basic and acidic residues" evidence="1">
    <location>
        <begin position="792"/>
        <end position="833"/>
    </location>
</feature>
<reference evidence="3 4" key="1">
    <citation type="journal article" date="2012" name="MBio">
        <title>Comparative genome analysis of three eukaryotic parasites with differing abilities to transform leukocytes reveals key mediators of Theileria-induced leukocyte transformation.</title>
        <authorList>
            <person name="Hayashida K."/>
            <person name="Hara Y."/>
            <person name="Abe T."/>
            <person name="Yamasaki C."/>
            <person name="Toyoda A."/>
            <person name="Kosuge T."/>
            <person name="Suzuki Y."/>
            <person name="Sato Y."/>
            <person name="Kawashima S."/>
            <person name="Katayama T."/>
            <person name="Wakaguri H."/>
            <person name="Inoue N."/>
            <person name="Homma K."/>
            <person name="Tada-Umezaki M."/>
            <person name="Yagi Y."/>
            <person name="Fujii Y."/>
            <person name="Habara T."/>
            <person name="Kanehisa M."/>
            <person name="Watanabe H."/>
            <person name="Ito K."/>
            <person name="Gojobori T."/>
            <person name="Sugawara H."/>
            <person name="Imanishi T."/>
            <person name="Weir W."/>
            <person name="Gardner M."/>
            <person name="Pain A."/>
            <person name="Shiels B."/>
            <person name="Hattori M."/>
            <person name="Nene V."/>
            <person name="Sugimoto C."/>
        </authorList>
    </citation>
    <scope>NUCLEOTIDE SEQUENCE [LARGE SCALE GENOMIC DNA]</scope>
    <source>
        <strain evidence="3 4">Shintoku</strain>
    </source>
</reference>
<feature type="compositionally biased region" description="Basic and acidic residues" evidence="1">
    <location>
        <begin position="696"/>
        <end position="737"/>
    </location>
</feature>
<dbReference type="STRING" id="869250.J7M4P8"/>
<feature type="compositionally biased region" description="Basic and acidic residues" evidence="1">
    <location>
        <begin position="493"/>
        <end position="504"/>
    </location>
</feature>
<feature type="compositionally biased region" description="Basic and acidic residues" evidence="1">
    <location>
        <begin position="840"/>
        <end position="881"/>
    </location>
</feature>
<name>J7M4P8_THEOR</name>
<dbReference type="RefSeq" id="XP_009692686.1">
    <property type="nucleotide sequence ID" value="XM_009694391.1"/>
</dbReference>
<protein>
    <submittedName>
        <fullName evidence="3">Uncharacterized protein</fullName>
    </submittedName>
</protein>
<evidence type="ECO:0000313" key="4">
    <source>
        <dbReference type="Proteomes" id="UP000003786"/>
    </source>
</evidence>
<feature type="compositionally biased region" description="Basic and acidic residues" evidence="1">
    <location>
        <begin position="552"/>
        <end position="593"/>
    </location>
</feature>
<feature type="signal peptide" evidence="2">
    <location>
        <begin position="1"/>
        <end position="24"/>
    </location>
</feature>
<gene>
    <name evidence="3" type="ORF">TOT_040000752</name>
</gene>
<keyword evidence="4" id="KW-1185">Reference proteome</keyword>
<feature type="region of interest" description="Disordered" evidence="1">
    <location>
        <begin position="493"/>
        <end position="906"/>
    </location>
</feature>
<dbReference type="GeneID" id="20716795"/>
<feature type="chain" id="PRO_5003795746" evidence="2">
    <location>
        <begin position="25"/>
        <end position="1252"/>
    </location>
</feature>
<dbReference type="KEGG" id="tot:TOT_040000752"/>
<evidence type="ECO:0000313" key="3">
    <source>
        <dbReference type="EMBL" id="BAM42385.1"/>
    </source>
</evidence>
<evidence type="ECO:0000256" key="2">
    <source>
        <dbReference type="SAM" id="SignalP"/>
    </source>
</evidence>
<dbReference type="Proteomes" id="UP000003786">
    <property type="component" value="Chromosome 4"/>
</dbReference>
<dbReference type="EMBL" id="AP011949">
    <property type="protein sequence ID" value="BAM42385.1"/>
    <property type="molecule type" value="Genomic_DNA"/>
</dbReference>
<feature type="compositionally biased region" description="Basic and acidic residues" evidence="1">
    <location>
        <begin position="600"/>
        <end position="641"/>
    </location>
</feature>
<sequence>MQLNPFRFCTIITLVIFKADLLTCIGTYDLFDDDAIHIVDSRGGKNINDDENVSIHESYIPVDVINESQQYKPPEHVKPRLLIVDIQNKKSTNFLQYQRDPSNLGDTFTAVTPNLIFKIIDKNQVLWKAKSTSYPYKVFIGDEINFERQIQVYYPYGDNEENEYTLPPQTEIQNTLLEIDIKVKTTDQFVIFKEDPKTGREKFTCKPGYLIYKVYSGLRLMTEATNHMYFDRLVIYRDEFGNKNLQGLFPGQIDEGDPEEPLPEFTPPEADFALLQSEVLDHENHLVYVNLKNKMSTRIVTYEFDFSNNVDVFSTKEPYRFALVMNGKHRAWKYKSGEYPNQVLLFRDENGSPFLRLGFPRAVSKFPKPKLITLDVRNIESNHEFSYEYDPASQTQIFRPKPGFLIDQVMKGTFHIWKCQDFIYPEKVLIYPGENGEPALRLQFPKEVARQPLPRIPDPDPEPIIERVHPSRDKNLIRLPGSGSDSTEIIKARRSKESMRHSLSEPEPIFKPIHPPTSDTRDRFVHLDSDRLIPHVRASRPEPRSRVSVPPRKPESDKETEPPIIEDKRDRIVHLEPERPITKERAPRPEPRSRVSVPPRKPESDKETEPPIIEDKRDRIVHLEPERPITKERASRPEPRSRVSVPPRKPESDKETEPPIIEDKRDRIVHLEPERPITKERASRPEPRSRVSVPPRKPESDKETEPPIIEDKRDRIVHLEPERPITKERAPRPEPRSRVSVPPRKPESDKETEPPIIEDKRDRIVHLEPERPITKERASRPEPRSRVSVPPRKPESDKETEPPIIEDKRDRIVHLEPERPITKERASRPEPRSRVSVPPRKPESDKETEPPIIEDKRDRIVHLEPERPITKERASRPEPRSRVSVPPRKPESDKETEPPIIEDKRDRVLEPQRCSEKATFDTHVSNHIYTPTTPHIFNKVSILNPHPLATLDIWETETPEEYAYRVEQFGFDHVLIYSNNGNYVMFDRDDNDNWTRYDIPNGRWADLGLKRLEHEVAKFDAEGKVDSKVLLKKLIHLDIAHKLNTYMSGFTKKGNVFTFRPGEGFIISAVIDSSDTYRGQAAPIWDTGDPTQFCERVEHDVTEDMLTLKLLDGSMKTYKRVGKKWLDFMLDHRVDNSKKIPFVLNLSTRNSLATYEFEPANDNKTMVCTVKDGYAIKEVVWMESGYQCFRHDKKVWNTEDPSYFARRVSVMNLGLGEKVVNIDLFNGLQLTFRRSIWGVRWDFMGSKVLRGQ</sequence>
<feature type="compositionally biased region" description="Basic and acidic residues" evidence="1">
    <location>
        <begin position="888"/>
        <end position="906"/>
    </location>
</feature>
<feature type="compositionally biased region" description="Basic and acidic residues" evidence="1">
    <location>
        <begin position="648"/>
        <end position="689"/>
    </location>
</feature>
<feature type="compositionally biased region" description="Basic and acidic residues" evidence="1">
    <location>
        <begin position="519"/>
        <end position="545"/>
    </location>
</feature>
<keyword evidence="2" id="KW-0732">Signal</keyword>
<organism evidence="3 4">
    <name type="scientific">Theileria orientalis strain Shintoku</name>
    <dbReference type="NCBI Taxonomy" id="869250"/>
    <lineage>
        <taxon>Eukaryota</taxon>
        <taxon>Sar</taxon>
        <taxon>Alveolata</taxon>
        <taxon>Apicomplexa</taxon>
        <taxon>Aconoidasida</taxon>
        <taxon>Piroplasmida</taxon>
        <taxon>Theileriidae</taxon>
        <taxon>Theileria</taxon>
    </lineage>
</organism>
<dbReference type="OrthoDB" id="10439419at2759"/>
<proteinExistence type="predicted"/>
<accession>J7M4P8</accession>
<evidence type="ECO:0000256" key="1">
    <source>
        <dbReference type="SAM" id="MobiDB-lite"/>
    </source>
</evidence>
<dbReference type="AlphaFoldDB" id="J7M4P8"/>
<dbReference type="VEuPathDB" id="PiroplasmaDB:TOT_040000752"/>
<feature type="compositionally biased region" description="Basic and acidic residues" evidence="1">
    <location>
        <begin position="744"/>
        <end position="785"/>
    </location>
</feature>